<accession>A0A286GW85</accession>
<evidence type="ECO:0000313" key="3">
    <source>
        <dbReference type="Proteomes" id="UP000219452"/>
    </source>
</evidence>
<organism evidence="2 3">
    <name type="scientific">Spirosoma fluviale</name>
    <dbReference type="NCBI Taxonomy" id="1597977"/>
    <lineage>
        <taxon>Bacteria</taxon>
        <taxon>Pseudomonadati</taxon>
        <taxon>Bacteroidota</taxon>
        <taxon>Cytophagia</taxon>
        <taxon>Cytophagales</taxon>
        <taxon>Cytophagaceae</taxon>
        <taxon>Spirosoma</taxon>
    </lineage>
</organism>
<reference evidence="3" key="1">
    <citation type="submission" date="2017-09" db="EMBL/GenBank/DDBJ databases">
        <authorList>
            <person name="Varghese N."/>
            <person name="Submissions S."/>
        </authorList>
    </citation>
    <scope>NUCLEOTIDE SEQUENCE [LARGE SCALE GENOMIC DNA]</scope>
    <source>
        <strain evidence="3">DSM 29961</strain>
    </source>
</reference>
<gene>
    <name evidence="2" type="ORF">SAMN06269250_0160</name>
</gene>
<dbReference type="AlphaFoldDB" id="A0A286GW85"/>
<sequence length="125" mass="13701">AEAATQGQRHLTLLKAATLAGGYIATGRIDEQTAIYALETVASEWPNFTKSQKTIRDGIRNGLTKPIYPEEQAKGSSRPANPRPVIVRTIAEQLARPGSILKPDESQLERLTVDSCNQYPVDWAL</sequence>
<protein>
    <submittedName>
        <fullName evidence="2">Uncharacterized protein</fullName>
    </submittedName>
</protein>
<feature type="region of interest" description="Disordered" evidence="1">
    <location>
        <begin position="61"/>
        <end position="83"/>
    </location>
</feature>
<dbReference type="Proteomes" id="UP000219452">
    <property type="component" value="Unassembled WGS sequence"/>
</dbReference>
<dbReference type="EMBL" id="OCNH01000010">
    <property type="protein sequence ID" value="SOD99780.1"/>
    <property type="molecule type" value="Genomic_DNA"/>
</dbReference>
<name>A0A286GW85_9BACT</name>
<keyword evidence="3" id="KW-1185">Reference proteome</keyword>
<evidence type="ECO:0000313" key="2">
    <source>
        <dbReference type="EMBL" id="SOD99780.1"/>
    </source>
</evidence>
<feature type="non-terminal residue" evidence="2">
    <location>
        <position position="1"/>
    </location>
</feature>
<evidence type="ECO:0000256" key="1">
    <source>
        <dbReference type="SAM" id="MobiDB-lite"/>
    </source>
</evidence>
<proteinExistence type="predicted"/>